<evidence type="ECO:0000256" key="1">
    <source>
        <dbReference type="ARBA" id="ARBA00022729"/>
    </source>
</evidence>
<dbReference type="Gene3D" id="3.40.50.2300">
    <property type="match status" value="1"/>
</dbReference>
<reference evidence="3" key="1">
    <citation type="journal article" date="2014" name="Front. Microbiol.">
        <title>High frequency of phylogenetically diverse reductive dehalogenase-homologous genes in deep subseafloor sedimentary metagenomes.</title>
        <authorList>
            <person name="Kawai M."/>
            <person name="Futagami T."/>
            <person name="Toyoda A."/>
            <person name="Takaki Y."/>
            <person name="Nishi S."/>
            <person name="Hori S."/>
            <person name="Arai W."/>
            <person name="Tsubouchi T."/>
            <person name="Morono Y."/>
            <person name="Uchiyama I."/>
            <person name="Ito T."/>
            <person name="Fujiyama A."/>
            <person name="Inagaki F."/>
            <person name="Takami H."/>
        </authorList>
    </citation>
    <scope>NUCLEOTIDE SEQUENCE</scope>
    <source>
        <strain evidence="3">Expedition CK06-06</strain>
    </source>
</reference>
<feature type="domain" description="Leucine-binding protein" evidence="2">
    <location>
        <begin position="28"/>
        <end position="121"/>
    </location>
</feature>
<proteinExistence type="predicted"/>
<sequence>MKRAILLIVTMVFTIGGLSVVEAGKKEPIKIGAIFDLTGGGADEGQESYNAAVLAAKERKEILGHPIKLYVGDAPSASAAITETKRLITTKNVLCILGTTLVDNARAVPPICQKYGVPVLEDDWDYILTEQGWKRYFMIGQTYD</sequence>
<dbReference type="AlphaFoldDB" id="X1PDQ0"/>
<evidence type="ECO:0000259" key="2">
    <source>
        <dbReference type="Pfam" id="PF13458"/>
    </source>
</evidence>
<dbReference type="EMBL" id="BARV01023228">
    <property type="protein sequence ID" value="GAI29024.1"/>
    <property type="molecule type" value="Genomic_DNA"/>
</dbReference>
<gene>
    <name evidence="3" type="ORF">S06H3_38144</name>
</gene>
<dbReference type="Pfam" id="PF13458">
    <property type="entry name" value="Peripla_BP_6"/>
    <property type="match status" value="1"/>
</dbReference>
<name>X1PDQ0_9ZZZZ</name>
<dbReference type="SUPFAM" id="SSF53822">
    <property type="entry name" value="Periplasmic binding protein-like I"/>
    <property type="match status" value="1"/>
</dbReference>
<dbReference type="InterPro" id="IPR051010">
    <property type="entry name" value="BCAA_transport"/>
</dbReference>
<keyword evidence="1" id="KW-0732">Signal</keyword>
<accession>X1PDQ0</accession>
<protein>
    <recommendedName>
        <fullName evidence="2">Leucine-binding protein domain-containing protein</fullName>
    </recommendedName>
</protein>
<feature type="non-terminal residue" evidence="3">
    <location>
        <position position="144"/>
    </location>
</feature>
<organism evidence="3">
    <name type="scientific">marine sediment metagenome</name>
    <dbReference type="NCBI Taxonomy" id="412755"/>
    <lineage>
        <taxon>unclassified sequences</taxon>
        <taxon>metagenomes</taxon>
        <taxon>ecological metagenomes</taxon>
    </lineage>
</organism>
<comment type="caution">
    <text evidence="3">The sequence shown here is derived from an EMBL/GenBank/DDBJ whole genome shotgun (WGS) entry which is preliminary data.</text>
</comment>
<dbReference type="InterPro" id="IPR028081">
    <property type="entry name" value="Leu-bd"/>
</dbReference>
<evidence type="ECO:0000313" key="3">
    <source>
        <dbReference type="EMBL" id="GAI29024.1"/>
    </source>
</evidence>
<dbReference type="InterPro" id="IPR028082">
    <property type="entry name" value="Peripla_BP_I"/>
</dbReference>
<dbReference type="PANTHER" id="PTHR30483">
    <property type="entry name" value="LEUCINE-SPECIFIC-BINDING PROTEIN"/>
    <property type="match status" value="1"/>
</dbReference>